<dbReference type="Pfam" id="PF00226">
    <property type="entry name" value="DnaJ"/>
    <property type="match status" value="1"/>
</dbReference>
<organism evidence="2 3">
    <name type="scientific">Rhizomicrobium electricum</name>
    <dbReference type="NCBI Taxonomy" id="480070"/>
    <lineage>
        <taxon>Bacteria</taxon>
        <taxon>Pseudomonadati</taxon>
        <taxon>Pseudomonadota</taxon>
        <taxon>Alphaproteobacteria</taxon>
        <taxon>Micropepsales</taxon>
        <taxon>Micropepsaceae</taxon>
        <taxon>Rhizomicrobium</taxon>
    </lineage>
</organism>
<dbReference type="PANTHER" id="PTHR24074">
    <property type="entry name" value="CO-CHAPERONE PROTEIN DJLA"/>
    <property type="match status" value="1"/>
</dbReference>
<dbReference type="InterPro" id="IPR001623">
    <property type="entry name" value="DnaJ_domain"/>
</dbReference>
<dbReference type="Proteomes" id="UP001499951">
    <property type="component" value="Unassembled WGS sequence"/>
</dbReference>
<reference evidence="3" key="1">
    <citation type="journal article" date="2019" name="Int. J. Syst. Evol. Microbiol.">
        <title>The Global Catalogue of Microorganisms (GCM) 10K type strain sequencing project: providing services to taxonomists for standard genome sequencing and annotation.</title>
        <authorList>
            <consortium name="The Broad Institute Genomics Platform"/>
            <consortium name="The Broad Institute Genome Sequencing Center for Infectious Disease"/>
            <person name="Wu L."/>
            <person name="Ma J."/>
        </authorList>
    </citation>
    <scope>NUCLEOTIDE SEQUENCE [LARGE SCALE GENOMIC DNA]</scope>
    <source>
        <strain evidence="3">JCM 15089</strain>
    </source>
</reference>
<accession>A0ABP3Q2F1</accession>
<protein>
    <submittedName>
        <fullName evidence="2">DnaJ domain-containing protein</fullName>
    </submittedName>
</protein>
<name>A0ABP3Q2F1_9PROT</name>
<dbReference type="EMBL" id="BAAADD010000008">
    <property type="protein sequence ID" value="GAA0578431.1"/>
    <property type="molecule type" value="Genomic_DNA"/>
</dbReference>
<keyword evidence="3" id="KW-1185">Reference proteome</keyword>
<evidence type="ECO:0000259" key="1">
    <source>
        <dbReference type="PROSITE" id="PS50076"/>
    </source>
</evidence>
<evidence type="ECO:0000313" key="2">
    <source>
        <dbReference type="EMBL" id="GAA0578431.1"/>
    </source>
</evidence>
<dbReference type="RefSeq" id="WP_166936712.1">
    <property type="nucleotide sequence ID" value="NZ_BAAADD010000008.1"/>
</dbReference>
<dbReference type="PRINTS" id="PR00625">
    <property type="entry name" value="JDOMAIN"/>
</dbReference>
<evidence type="ECO:0000313" key="3">
    <source>
        <dbReference type="Proteomes" id="UP001499951"/>
    </source>
</evidence>
<dbReference type="Gene3D" id="1.10.287.110">
    <property type="entry name" value="DnaJ domain"/>
    <property type="match status" value="1"/>
</dbReference>
<dbReference type="PROSITE" id="PS50076">
    <property type="entry name" value="DNAJ_2"/>
    <property type="match status" value="1"/>
</dbReference>
<dbReference type="SUPFAM" id="SSF46565">
    <property type="entry name" value="Chaperone J-domain"/>
    <property type="match status" value="1"/>
</dbReference>
<dbReference type="InterPro" id="IPR050817">
    <property type="entry name" value="DjlA_DnaK_co-chaperone"/>
</dbReference>
<sequence length="202" mass="22904">MTKTGFTPRFKKDIRIKPDGVEKPRVRACAVKGCSGEGAYKVPKSRDQISTYLWVCLQHAREHNEKWDYFKGMSETDIAHFQEEAALGHRPTWPIGKRAAGVKGEQGPFRGSFRVEDDLAVFGDAEELKPRRPERVLTRLQRQAFDILDLEPSATLNEIKARYKELVKRFHPDAHGGDRGTEERLKQVIKAYGVLKASGIVS</sequence>
<dbReference type="InterPro" id="IPR036869">
    <property type="entry name" value="J_dom_sf"/>
</dbReference>
<proteinExistence type="predicted"/>
<gene>
    <name evidence="2" type="ORF">GCM10008942_29130</name>
</gene>
<dbReference type="CDD" id="cd06257">
    <property type="entry name" value="DnaJ"/>
    <property type="match status" value="1"/>
</dbReference>
<comment type="caution">
    <text evidence="2">The sequence shown here is derived from an EMBL/GenBank/DDBJ whole genome shotgun (WGS) entry which is preliminary data.</text>
</comment>
<feature type="domain" description="J" evidence="1">
    <location>
        <begin position="143"/>
        <end position="200"/>
    </location>
</feature>
<dbReference type="SMART" id="SM00271">
    <property type="entry name" value="DnaJ"/>
    <property type="match status" value="1"/>
</dbReference>